<comment type="caution">
    <text evidence="1">The sequence shown here is derived from an EMBL/GenBank/DDBJ whole genome shotgun (WGS) entry which is preliminary data.</text>
</comment>
<proteinExistence type="predicted"/>
<reference evidence="1 2" key="1">
    <citation type="submission" date="2019-03" db="EMBL/GenBank/DDBJ databases">
        <title>Single cell metagenomics reveals metabolic interactions within the superorganism composed of flagellate Streblomastix strix and complex community of Bacteroidetes bacteria on its surface.</title>
        <authorList>
            <person name="Treitli S.C."/>
            <person name="Kolisko M."/>
            <person name="Husnik F."/>
            <person name="Keeling P."/>
            <person name="Hampl V."/>
        </authorList>
    </citation>
    <scope>NUCLEOTIDE SEQUENCE [LARGE SCALE GENOMIC DNA]</scope>
    <source>
        <strain evidence="1">ST1C</strain>
    </source>
</reference>
<accession>A0A5J4PX69</accession>
<evidence type="ECO:0000313" key="1">
    <source>
        <dbReference type="EMBL" id="KAA6314266.1"/>
    </source>
</evidence>
<organism evidence="1 2">
    <name type="scientific">Streblomastix strix</name>
    <dbReference type="NCBI Taxonomy" id="222440"/>
    <lineage>
        <taxon>Eukaryota</taxon>
        <taxon>Metamonada</taxon>
        <taxon>Preaxostyla</taxon>
        <taxon>Oxymonadida</taxon>
        <taxon>Streblomastigidae</taxon>
        <taxon>Streblomastix</taxon>
    </lineage>
</organism>
<gene>
    <name evidence="1" type="ORF">EZS28_055611</name>
</gene>
<sequence length="45" mass="5060">MQLHNSDLSTHRRRISFSLLLTDFRAPKAAPSAADRDFETSAQAE</sequence>
<evidence type="ECO:0000313" key="2">
    <source>
        <dbReference type="Proteomes" id="UP000324800"/>
    </source>
</evidence>
<dbReference type="AlphaFoldDB" id="A0A5J4PX69"/>
<dbReference type="EMBL" id="SNRW01047943">
    <property type="protein sequence ID" value="KAA6314266.1"/>
    <property type="molecule type" value="Genomic_DNA"/>
</dbReference>
<feature type="non-terminal residue" evidence="1">
    <location>
        <position position="45"/>
    </location>
</feature>
<protein>
    <submittedName>
        <fullName evidence="1">Uncharacterized protein</fullName>
    </submittedName>
</protein>
<name>A0A5J4PX69_9EUKA</name>
<dbReference type="Proteomes" id="UP000324800">
    <property type="component" value="Unassembled WGS sequence"/>
</dbReference>